<dbReference type="EMBL" id="MF417888">
    <property type="protein sequence ID" value="ASN69279.1"/>
    <property type="molecule type" value="Genomic_DNA"/>
</dbReference>
<protein>
    <submittedName>
        <fullName evidence="1">Uncharacterized protein</fullName>
    </submittedName>
</protein>
<reference evidence="1" key="1">
    <citation type="submission" date="2017-06" db="EMBL/GenBank/DDBJ databases">
        <title>Novel phages from South African skin metaviromes.</title>
        <authorList>
            <person name="van Zyl L.J."/>
            <person name="Abrahams Y."/>
            <person name="Stander E.A."/>
            <person name="Kirby B.M."/>
            <person name="Clavaud C."/>
            <person name="Farcet C."/>
            <person name="Breton L."/>
            <person name="Trindade M.I."/>
        </authorList>
    </citation>
    <scope>NUCLEOTIDE SEQUENCE</scope>
</reference>
<accession>A0A2H4J407</accession>
<sequence length="54" mass="6286">MDKQEVLNILKRLRSQCILTKQEYRTIKGQTNNGDVEAAFKGLKRLLRRKGVQV</sequence>
<proteinExistence type="predicted"/>
<name>A0A2H4J407_9CAUD</name>
<organism evidence="1">
    <name type="scientific">uncultured Caudovirales phage</name>
    <dbReference type="NCBI Taxonomy" id="2100421"/>
    <lineage>
        <taxon>Viruses</taxon>
        <taxon>Duplodnaviria</taxon>
        <taxon>Heunggongvirae</taxon>
        <taxon>Uroviricota</taxon>
        <taxon>Caudoviricetes</taxon>
        <taxon>Peduoviridae</taxon>
        <taxon>Maltschvirus</taxon>
        <taxon>Maltschvirus maltsch</taxon>
    </lineage>
</organism>
<evidence type="ECO:0000313" key="1">
    <source>
        <dbReference type="EMBL" id="ASN69279.1"/>
    </source>
</evidence>
<gene>
    <name evidence="1" type="ORF">9S3_27</name>
</gene>